<dbReference type="Gene3D" id="3.40.50.300">
    <property type="entry name" value="P-loop containing nucleotide triphosphate hydrolases"/>
    <property type="match status" value="1"/>
</dbReference>
<dbReference type="EMBL" id="JAKGUD010000003">
    <property type="protein sequence ID" value="MCF4141882.1"/>
    <property type="molecule type" value="Genomic_DNA"/>
</dbReference>
<accession>A0ABS9EKZ7</accession>
<dbReference type="SMART" id="SM00382">
    <property type="entry name" value="AAA"/>
    <property type="match status" value="1"/>
</dbReference>
<gene>
    <name evidence="6" type="ORF">L2W38_03510</name>
</gene>
<dbReference type="Proteomes" id="UP001200430">
    <property type="component" value="Unassembled WGS sequence"/>
</dbReference>
<evidence type="ECO:0000256" key="1">
    <source>
        <dbReference type="ARBA" id="ARBA00022448"/>
    </source>
</evidence>
<dbReference type="CDD" id="cd03214">
    <property type="entry name" value="ABC_Iron-Siderophores_B12_Hemin"/>
    <property type="match status" value="1"/>
</dbReference>
<keyword evidence="3 6" id="KW-0067">ATP-binding</keyword>
<organism evidence="6 7">
    <name type="scientific">Dethiosulfovibrio marinus</name>
    <dbReference type="NCBI Taxonomy" id="133532"/>
    <lineage>
        <taxon>Bacteria</taxon>
        <taxon>Thermotogati</taxon>
        <taxon>Synergistota</taxon>
        <taxon>Synergistia</taxon>
        <taxon>Synergistales</taxon>
        <taxon>Dethiosulfovibrionaceae</taxon>
        <taxon>Dethiosulfovibrio</taxon>
    </lineage>
</organism>
<evidence type="ECO:0000259" key="5">
    <source>
        <dbReference type="PROSITE" id="PS50893"/>
    </source>
</evidence>
<evidence type="ECO:0000256" key="2">
    <source>
        <dbReference type="ARBA" id="ARBA00022741"/>
    </source>
</evidence>
<dbReference type="PANTHER" id="PTHR42794">
    <property type="entry name" value="HEMIN IMPORT ATP-BINDING PROTEIN HMUV"/>
    <property type="match status" value="1"/>
</dbReference>
<dbReference type="Pfam" id="PF00005">
    <property type="entry name" value="ABC_tran"/>
    <property type="match status" value="1"/>
</dbReference>
<dbReference type="InterPro" id="IPR003439">
    <property type="entry name" value="ABC_transporter-like_ATP-bd"/>
</dbReference>
<keyword evidence="4" id="KW-1278">Translocase</keyword>
<evidence type="ECO:0000313" key="6">
    <source>
        <dbReference type="EMBL" id="MCF4141882.1"/>
    </source>
</evidence>
<keyword evidence="1" id="KW-0813">Transport</keyword>
<dbReference type="SUPFAM" id="SSF52540">
    <property type="entry name" value="P-loop containing nucleoside triphosphate hydrolases"/>
    <property type="match status" value="1"/>
</dbReference>
<feature type="domain" description="ABC transporter" evidence="5">
    <location>
        <begin position="4"/>
        <end position="237"/>
    </location>
</feature>
<dbReference type="InterPro" id="IPR003593">
    <property type="entry name" value="AAA+_ATPase"/>
</dbReference>
<reference evidence="6 7" key="1">
    <citation type="submission" date="2022-01" db="EMBL/GenBank/DDBJ databases">
        <title>Dethiosulfovibrio faecalis sp. nov., a novel proteolytic, non-sulfur-reducing bacterium isolated from a marine aquaculture solid waste bioreactor.</title>
        <authorList>
            <person name="Grabowski S."/>
            <person name="Apolinario E."/>
            <person name="Schneider N."/>
            <person name="Marshall C.W."/>
            <person name="Sowers K.R."/>
        </authorList>
    </citation>
    <scope>NUCLEOTIDE SEQUENCE [LARGE SCALE GENOMIC DNA]</scope>
    <source>
        <strain evidence="6 7">DSM 12537</strain>
    </source>
</reference>
<comment type="caution">
    <text evidence="6">The sequence shown here is derived from an EMBL/GenBank/DDBJ whole genome shotgun (WGS) entry which is preliminary data.</text>
</comment>
<proteinExistence type="predicted"/>
<keyword evidence="7" id="KW-1185">Reference proteome</keyword>
<evidence type="ECO:0000256" key="3">
    <source>
        <dbReference type="ARBA" id="ARBA00022840"/>
    </source>
</evidence>
<dbReference type="GO" id="GO:0005524">
    <property type="term" value="F:ATP binding"/>
    <property type="evidence" value="ECO:0007669"/>
    <property type="project" value="UniProtKB-KW"/>
</dbReference>
<dbReference type="InterPro" id="IPR027417">
    <property type="entry name" value="P-loop_NTPase"/>
</dbReference>
<dbReference type="InterPro" id="IPR017871">
    <property type="entry name" value="ABC_transporter-like_CS"/>
</dbReference>
<dbReference type="PANTHER" id="PTHR42794:SF1">
    <property type="entry name" value="HEMIN IMPORT ATP-BINDING PROTEIN HMUV"/>
    <property type="match status" value="1"/>
</dbReference>
<sequence length="255" mass="27866">MTSLVLDNVSALYPSGGGVTSISAEARGGEITVLIGPNGSGKSTLLKAIAGLIDYDGSIRLNGVDMESMGRRSRAALFAVVDQIPSMNYPFSVTEVLAMGRLPHGRDEPRKNSTLRSVRRAATAMDLSDLCNRPVTELSGGERQRVAIARAIVQDSPIMLMDEPSSALDPGHVSSLFSSLRDMTNRGRAVIVTVHDVNLAAMFADKVWLMDEGRLVRYGNPEDILSRERLSKVYGVDFRRYDGERGKSLWFFELD</sequence>
<keyword evidence="2" id="KW-0547">Nucleotide-binding</keyword>
<dbReference type="RefSeq" id="WP_236098643.1">
    <property type="nucleotide sequence ID" value="NZ_JAKGUD010000003.1"/>
</dbReference>
<protein>
    <submittedName>
        <fullName evidence="6">ABC transporter ATP-binding protein</fullName>
    </submittedName>
</protein>
<name>A0ABS9EKZ7_9BACT</name>
<evidence type="ECO:0000313" key="7">
    <source>
        <dbReference type="Proteomes" id="UP001200430"/>
    </source>
</evidence>
<dbReference type="PROSITE" id="PS00211">
    <property type="entry name" value="ABC_TRANSPORTER_1"/>
    <property type="match status" value="1"/>
</dbReference>
<dbReference type="PROSITE" id="PS50893">
    <property type="entry name" value="ABC_TRANSPORTER_2"/>
    <property type="match status" value="1"/>
</dbReference>
<evidence type="ECO:0000256" key="4">
    <source>
        <dbReference type="ARBA" id="ARBA00022967"/>
    </source>
</evidence>